<reference evidence="1 2" key="2">
    <citation type="submission" date="2018-11" db="EMBL/GenBank/DDBJ databases">
        <authorList>
            <consortium name="Pathogen Informatics"/>
        </authorList>
    </citation>
    <scope>NUCLEOTIDE SEQUENCE [LARGE SCALE GENOMIC DNA]</scope>
</reference>
<evidence type="ECO:0000313" key="1">
    <source>
        <dbReference type="EMBL" id="VDM37580.1"/>
    </source>
</evidence>
<accession>A0A183UCQ4</accession>
<evidence type="ECO:0000313" key="3">
    <source>
        <dbReference type="WBParaSite" id="TCNE_0000627401-mRNA-1"/>
    </source>
</evidence>
<gene>
    <name evidence="1" type="ORF">TCNE_LOCUS6274</name>
</gene>
<keyword evidence="2" id="KW-1185">Reference proteome</keyword>
<sequence length="111" mass="12815">MKRPESNRKRTIWISSHCGGPIGGHHALRVTGDRQRRIALQLGNVLMSRSDHNANTFSNVMLRRDAAKALRMKDDMMAPPRCKLKAEELGLTQENDWKDYFARDEPFHEID</sequence>
<protein>
    <submittedName>
        <fullName evidence="3">HNHc domain-containing protein</fullName>
    </submittedName>
</protein>
<evidence type="ECO:0000313" key="2">
    <source>
        <dbReference type="Proteomes" id="UP000050794"/>
    </source>
</evidence>
<organism evidence="2 3">
    <name type="scientific">Toxocara canis</name>
    <name type="common">Canine roundworm</name>
    <dbReference type="NCBI Taxonomy" id="6265"/>
    <lineage>
        <taxon>Eukaryota</taxon>
        <taxon>Metazoa</taxon>
        <taxon>Ecdysozoa</taxon>
        <taxon>Nematoda</taxon>
        <taxon>Chromadorea</taxon>
        <taxon>Rhabditida</taxon>
        <taxon>Spirurina</taxon>
        <taxon>Ascaridomorpha</taxon>
        <taxon>Ascaridoidea</taxon>
        <taxon>Toxocaridae</taxon>
        <taxon>Toxocara</taxon>
    </lineage>
</organism>
<dbReference type="Proteomes" id="UP000050794">
    <property type="component" value="Unassembled WGS sequence"/>
</dbReference>
<dbReference type="WBParaSite" id="TCNE_0000627401-mRNA-1">
    <property type="protein sequence ID" value="TCNE_0000627401-mRNA-1"/>
    <property type="gene ID" value="TCNE_0000627401"/>
</dbReference>
<dbReference type="EMBL" id="UYWY01019465">
    <property type="protein sequence ID" value="VDM37580.1"/>
    <property type="molecule type" value="Genomic_DNA"/>
</dbReference>
<dbReference type="AlphaFoldDB" id="A0A183UCQ4"/>
<name>A0A183UCQ4_TOXCA</name>
<proteinExistence type="predicted"/>
<reference evidence="3" key="1">
    <citation type="submission" date="2016-06" db="UniProtKB">
        <authorList>
            <consortium name="WormBaseParasite"/>
        </authorList>
    </citation>
    <scope>IDENTIFICATION</scope>
</reference>